<proteinExistence type="predicted"/>
<keyword evidence="1" id="KW-1133">Transmembrane helix</keyword>
<keyword evidence="3" id="KW-1185">Reference proteome</keyword>
<dbReference type="RefSeq" id="XP_070887407.1">
    <property type="nucleotide sequence ID" value="XM_071035181.1"/>
</dbReference>
<protein>
    <submittedName>
        <fullName evidence="2">Uncharacterized protein</fullName>
    </submittedName>
</protein>
<dbReference type="GeneID" id="98150253"/>
<comment type="caution">
    <text evidence="2">The sequence shown here is derived from an EMBL/GenBank/DDBJ whole genome shotgun (WGS) entry which is preliminary data.</text>
</comment>
<sequence>MKQTLKQATWNEFSFGKSTDQTQSSHFRQRMRSWFQGWLQGCCLGTAVVWMAEPYFIVASKMDNPGTRRTDQSNKARFNFLLLHDPLIGDLDGQWRRSNTCIRLAAGQVPPPQGNYGGGNNHSLSPLRIEIGLET</sequence>
<feature type="transmembrane region" description="Helical" evidence="1">
    <location>
        <begin position="38"/>
        <end position="59"/>
    </location>
</feature>
<accession>A0ABR4LV52</accession>
<name>A0ABR4LV52_9EURO</name>
<reference evidence="2 3" key="1">
    <citation type="submission" date="2024-07" db="EMBL/GenBank/DDBJ databases">
        <title>Section-level genome sequencing and comparative genomics of Aspergillus sections Usti and Cavernicolus.</title>
        <authorList>
            <consortium name="Lawrence Berkeley National Laboratory"/>
            <person name="Nybo J.L."/>
            <person name="Vesth T.C."/>
            <person name="Theobald S."/>
            <person name="Frisvad J.C."/>
            <person name="Larsen T.O."/>
            <person name="Kjaerboelling I."/>
            <person name="Rothschild-Mancinelli K."/>
            <person name="Lyhne E.K."/>
            <person name="Kogle M.E."/>
            <person name="Barry K."/>
            <person name="Clum A."/>
            <person name="Na H."/>
            <person name="Ledsgaard L."/>
            <person name="Lin J."/>
            <person name="Lipzen A."/>
            <person name="Kuo A."/>
            <person name="Riley R."/>
            <person name="Mondo S."/>
            <person name="Labutti K."/>
            <person name="Haridas S."/>
            <person name="Pangalinan J."/>
            <person name="Salamov A.A."/>
            <person name="Simmons B.A."/>
            <person name="Magnuson J.K."/>
            <person name="Chen J."/>
            <person name="Drula E."/>
            <person name="Henrissat B."/>
            <person name="Wiebenga A."/>
            <person name="Lubbers R.J."/>
            <person name="Gomes A.C."/>
            <person name="Macurrencykelacurrency M.R."/>
            <person name="Stajich J."/>
            <person name="Grigoriev I.V."/>
            <person name="Mortensen U.H."/>
            <person name="De Vries R.P."/>
            <person name="Baker S.E."/>
            <person name="Andersen M.R."/>
        </authorList>
    </citation>
    <scope>NUCLEOTIDE SEQUENCE [LARGE SCALE GENOMIC DNA]</scope>
    <source>
        <strain evidence="2 3">CBS 449.75</strain>
    </source>
</reference>
<keyword evidence="1" id="KW-0812">Transmembrane</keyword>
<evidence type="ECO:0000313" key="3">
    <source>
        <dbReference type="Proteomes" id="UP001610432"/>
    </source>
</evidence>
<keyword evidence="1" id="KW-0472">Membrane</keyword>
<evidence type="ECO:0000256" key="1">
    <source>
        <dbReference type="SAM" id="Phobius"/>
    </source>
</evidence>
<dbReference type="Proteomes" id="UP001610432">
    <property type="component" value="Unassembled WGS sequence"/>
</dbReference>
<dbReference type="EMBL" id="JBFXLQ010000014">
    <property type="protein sequence ID" value="KAL2868428.1"/>
    <property type="molecule type" value="Genomic_DNA"/>
</dbReference>
<evidence type="ECO:0000313" key="2">
    <source>
        <dbReference type="EMBL" id="KAL2868428.1"/>
    </source>
</evidence>
<organism evidence="2 3">
    <name type="scientific">Aspergillus lucknowensis</name>
    <dbReference type="NCBI Taxonomy" id="176173"/>
    <lineage>
        <taxon>Eukaryota</taxon>
        <taxon>Fungi</taxon>
        <taxon>Dikarya</taxon>
        <taxon>Ascomycota</taxon>
        <taxon>Pezizomycotina</taxon>
        <taxon>Eurotiomycetes</taxon>
        <taxon>Eurotiomycetidae</taxon>
        <taxon>Eurotiales</taxon>
        <taxon>Aspergillaceae</taxon>
        <taxon>Aspergillus</taxon>
        <taxon>Aspergillus subgen. Nidulantes</taxon>
    </lineage>
</organism>
<gene>
    <name evidence="2" type="ORF">BJX67DRAFT_57607</name>
</gene>